<dbReference type="OrthoDB" id="9789996at2"/>
<keyword evidence="5" id="KW-1185">Reference proteome</keyword>
<accession>A0A370GI51</accession>
<dbReference type="SMART" id="SM00116">
    <property type="entry name" value="CBS"/>
    <property type="match status" value="2"/>
</dbReference>
<dbReference type="InterPro" id="IPR000644">
    <property type="entry name" value="CBS_dom"/>
</dbReference>
<feature type="domain" description="CBS" evidence="3">
    <location>
        <begin position="73"/>
        <end position="130"/>
    </location>
</feature>
<dbReference type="PANTHER" id="PTHR43080">
    <property type="entry name" value="CBS DOMAIN-CONTAINING PROTEIN CBSX3, MITOCHONDRIAL"/>
    <property type="match status" value="1"/>
</dbReference>
<dbReference type="SUPFAM" id="SSF54631">
    <property type="entry name" value="CBS-domain pair"/>
    <property type="match status" value="1"/>
</dbReference>
<evidence type="ECO:0000256" key="2">
    <source>
        <dbReference type="PROSITE-ProRule" id="PRU00703"/>
    </source>
</evidence>
<sequence>MTTARDIMHAGVEIIHDHDSLAEAARRMRDRGIGALPICDTDGRPIGIVTDRDIVIRCLATGANPEQVSAAKLAQGTLHTVSPDTDTSAVLELMRQHRIRRLPVLEHNRLVGIITEGDLARRLPEEEVGEFIEAVCAP</sequence>
<dbReference type="STRING" id="1210089.GCA_001613165_06194"/>
<dbReference type="RefSeq" id="WP_068027694.1">
    <property type="nucleotide sequence ID" value="NZ_QQAZ01000022.1"/>
</dbReference>
<evidence type="ECO:0000256" key="1">
    <source>
        <dbReference type="ARBA" id="ARBA00023122"/>
    </source>
</evidence>
<dbReference type="EMBL" id="QQAZ01000022">
    <property type="protein sequence ID" value="RDI43327.1"/>
    <property type="molecule type" value="Genomic_DNA"/>
</dbReference>
<name>A0A370GI51_9NOCA</name>
<dbReference type="InterPro" id="IPR051257">
    <property type="entry name" value="Diverse_CBS-Domain"/>
</dbReference>
<comment type="caution">
    <text evidence="4">The sequence shown here is derived from an EMBL/GenBank/DDBJ whole genome shotgun (WGS) entry which is preliminary data.</text>
</comment>
<dbReference type="Proteomes" id="UP000255355">
    <property type="component" value="Unassembled WGS sequence"/>
</dbReference>
<evidence type="ECO:0000313" key="4">
    <source>
        <dbReference type="EMBL" id="RDI43327.1"/>
    </source>
</evidence>
<reference evidence="4 5" key="1">
    <citation type="submission" date="2018-07" db="EMBL/GenBank/DDBJ databases">
        <title>Genomic Encyclopedia of Type Strains, Phase IV (KMG-IV): sequencing the most valuable type-strain genomes for metagenomic binning, comparative biology and taxonomic classification.</title>
        <authorList>
            <person name="Goeker M."/>
        </authorList>
    </citation>
    <scope>NUCLEOTIDE SEQUENCE [LARGE SCALE GENOMIC DNA]</scope>
    <source>
        <strain evidence="4 5">DSM 44952</strain>
    </source>
</reference>
<dbReference type="PANTHER" id="PTHR43080:SF2">
    <property type="entry name" value="CBS DOMAIN-CONTAINING PROTEIN"/>
    <property type="match status" value="1"/>
</dbReference>
<dbReference type="PROSITE" id="PS51371">
    <property type="entry name" value="CBS"/>
    <property type="match status" value="2"/>
</dbReference>
<protein>
    <submittedName>
        <fullName evidence="4">CBS domain protein</fullName>
    </submittedName>
</protein>
<evidence type="ECO:0000313" key="5">
    <source>
        <dbReference type="Proteomes" id="UP000255355"/>
    </source>
</evidence>
<gene>
    <name evidence="4" type="ORF">DFR68_12290</name>
</gene>
<dbReference type="Gene3D" id="3.10.580.10">
    <property type="entry name" value="CBS-domain"/>
    <property type="match status" value="1"/>
</dbReference>
<dbReference type="CDD" id="cd04622">
    <property type="entry name" value="CBS_pair_HRP1_like"/>
    <property type="match status" value="1"/>
</dbReference>
<feature type="domain" description="CBS" evidence="3">
    <location>
        <begin position="8"/>
        <end position="66"/>
    </location>
</feature>
<dbReference type="AlphaFoldDB" id="A0A370GI51"/>
<keyword evidence="1 2" id="KW-0129">CBS domain</keyword>
<organism evidence="4 5">
    <name type="scientific">Nocardia mexicana</name>
    <dbReference type="NCBI Taxonomy" id="279262"/>
    <lineage>
        <taxon>Bacteria</taxon>
        <taxon>Bacillati</taxon>
        <taxon>Actinomycetota</taxon>
        <taxon>Actinomycetes</taxon>
        <taxon>Mycobacteriales</taxon>
        <taxon>Nocardiaceae</taxon>
        <taxon>Nocardia</taxon>
    </lineage>
</organism>
<dbReference type="InterPro" id="IPR046342">
    <property type="entry name" value="CBS_dom_sf"/>
</dbReference>
<evidence type="ECO:0000259" key="3">
    <source>
        <dbReference type="PROSITE" id="PS51371"/>
    </source>
</evidence>
<proteinExistence type="predicted"/>
<dbReference type="Pfam" id="PF00571">
    <property type="entry name" value="CBS"/>
    <property type="match status" value="2"/>
</dbReference>